<name>A0AAD9JYN8_9ANNE</name>
<feature type="region of interest" description="Disordered" evidence="1">
    <location>
        <begin position="185"/>
        <end position="233"/>
    </location>
</feature>
<feature type="compositionally biased region" description="Polar residues" evidence="1">
    <location>
        <begin position="215"/>
        <end position="230"/>
    </location>
</feature>
<protein>
    <submittedName>
        <fullName evidence="2">Uncharacterized protein</fullName>
    </submittedName>
</protein>
<organism evidence="2 3">
    <name type="scientific">Paralvinella palmiformis</name>
    <dbReference type="NCBI Taxonomy" id="53620"/>
    <lineage>
        <taxon>Eukaryota</taxon>
        <taxon>Metazoa</taxon>
        <taxon>Spiralia</taxon>
        <taxon>Lophotrochozoa</taxon>
        <taxon>Annelida</taxon>
        <taxon>Polychaeta</taxon>
        <taxon>Sedentaria</taxon>
        <taxon>Canalipalpata</taxon>
        <taxon>Terebellida</taxon>
        <taxon>Terebelliformia</taxon>
        <taxon>Alvinellidae</taxon>
        <taxon>Paralvinella</taxon>
    </lineage>
</organism>
<reference evidence="2" key="1">
    <citation type="journal article" date="2023" name="Mol. Biol. Evol.">
        <title>Third-Generation Sequencing Reveals the Adaptive Role of the Epigenome in Three Deep-Sea Polychaetes.</title>
        <authorList>
            <person name="Perez M."/>
            <person name="Aroh O."/>
            <person name="Sun Y."/>
            <person name="Lan Y."/>
            <person name="Juniper S.K."/>
            <person name="Young C.R."/>
            <person name="Angers B."/>
            <person name="Qian P.Y."/>
        </authorList>
    </citation>
    <scope>NUCLEOTIDE SEQUENCE</scope>
    <source>
        <strain evidence="2">P08H-3</strain>
    </source>
</reference>
<dbReference type="EMBL" id="JAODUP010000115">
    <property type="protein sequence ID" value="KAK2161492.1"/>
    <property type="molecule type" value="Genomic_DNA"/>
</dbReference>
<feature type="compositionally biased region" description="Basic and acidic residues" evidence="1">
    <location>
        <begin position="198"/>
        <end position="214"/>
    </location>
</feature>
<feature type="compositionally biased region" description="Basic and acidic residues" evidence="1">
    <location>
        <begin position="71"/>
        <end position="98"/>
    </location>
</feature>
<dbReference type="AlphaFoldDB" id="A0AAD9JYN8"/>
<feature type="compositionally biased region" description="Polar residues" evidence="1">
    <location>
        <begin position="100"/>
        <end position="120"/>
    </location>
</feature>
<proteinExistence type="predicted"/>
<comment type="caution">
    <text evidence="2">The sequence shown here is derived from an EMBL/GenBank/DDBJ whole genome shotgun (WGS) entry which is preliminary data.</text>
</comment>
<keyword evidence="3" id="KW-1185">Reference proteome</keyword>
<evidence type="ECO:0000256" key="1">
    <source>
        <dbReference type="SAM" id="MobiDB-lite"/>
    </source>
</evidence>
<gene>
    <name evidence="2" type="ORF">LSH36_115g00018</name>
</gene>
<dbReference type="Proteomes" id="UP001208570">
    <property type="component" value="Unassembled WGS sequence"/>
</dbReference>
<sequence length="456" mass="52650">MTTVHNQLQAENLEGVISTLQFVYDICQQRRCLCEKINQDCRDLLRPWPPKKVHRNSRHQQEDSQQVEVPSLEHKDSNVAHEYEYKDKAENSEKERPRSLKSSTDNSKLLTSKQRGGSSSHKNRLLPGQHKTSDCDKDDNINTISQSQLNSVLSTDRPGAVTLTGHGSTKARYTPAHFKAPFNTQKQVKGRSSAIRVRSADKSEQRDNVTETRKVTSFRTDPQSHVVRKTSTSDKYYRHHDTTNIADEPYDAVQGNMMLDNKLDDEGLRQECQDNDRRFCLLNEGKQLSMPSRYNRLLTQNHKLQEKLATVYTSSDRSESTNLDMFMDRLQHLANDIDWIEVLSYIHKLKFVIQSFASLEKYFQALIADCPENIKCQQKHPVSKPKLTLSTLFWIPEHIGSVPTSSHCIQYKTRKQLITFTTLLYQIQVLLLEKHILHEMENILDSFSHATGKERL</sequence>
<feature type="compositionally biased region" description="Polar residues" evidence="1">
    <location>
        <begin position="141"/>
        <end position="154"/>
    </location>
</feature>
<evidence type="ECO:0000313" key="2">
    <source>
        <dbReference type="EMBL" id="KAK2161492.1"/>
    </source>
</evidence>
<feature type="region of interest" description="Disordered" evidence="1">
    <location>
        <begin position="52"/>
        <end position="168"/>
    </location>
</feature>
<evidence type="ECO:0000313" key="3">
    <source>
        <dbReference type="Proteomes" id="UP001208570"/>
    </source>
</evidence>
<accession>A0AAD9JYN8</accession>
<feature type="compositionally biased region" description="Basic and acidic residues" evidence="1">
    <location>
        <begin position="131"/>
        <end position="140"/>
    </location>
</feature>